<dbReference type="Proteomes" id="UP001147752">
    <property type="component" value="Unassembled WGS sequence"/>
</dbReference>
<proteinExistence type="predicted"/>
<reference evidence="1" key="2">
    <citation type="journal article" date="2023" name="IMA Fungus">
        <title>Comparative genomic study of the Penicillium genus elucidates a diverse pangenome and 15 lateral gene transfer events.</title>
        <authorList>
            <person name="Petersen C."/>
            <person name="Sorensen T."/>
            <person name="Nielsen M.R."/>
            <person name="Sondergaard T.E."/>
            <person name="Sorensen J.L."/>
            <person name="Fitzpatrick D.A."/>
            <person name="Frisvad J.C."/>
            <person name="Nielsen K.L."/>
        </authorList>
    </citation>
    <scope>NUCLEOTIDE SEQUENCE</scope>
    <source>
        <strain evidence="1">IBT 3081</strain>
    </source>
</reference>
<reference evidence="1" key="1">
    <citation type="submission" date="2022-12" db="EMBL/GenBank/DDBJ databases">
        <authorList>
            <person name="Petersen C."/>
        </authorList>
    </citation>
    <scope>NUCLEOTIDE SEQUENCE</scope>
    <source>
        <strain evidence="1">IBT 3081</strain>
    </source>
</reference>
<keyword evidence="2" id="KW-1185">Reference proteome</keyword>
<dbReference type="OrthoDB" id="2985014at2759"/>
<organism evidence="1 2">
    <name type="scientific">Penicillium concentricum</name>
    <dbReference type="NCBI Taxonomy" id="293559"/>
    <lineage>
        <taxon>Eukaryota</taxon>
        <taxon>Fungi</taxon>
        <taxon>Dikarya</taxon>
        <taxon>Ascomycota</taxon>
        <taxon>Pezizomycotina</taxon>
        <taxon>Eurotiomycetes</taxon>
        <taxon>Eurotiomycetidae</taxon>
        <taxon>Eurotiales</taxon>
        <taxon>Aspergillaceae</taxon>
        <taxon>Penicillium</taxon>
    </lineage>
</organism>
<evidence type="ECO:0000313" key="2">
    <source>
        <dbReference type="Proteomes" id="UP001147752"/>
    </source>
</evidence>
<name>A0A9W9VBU6_9EURO</name>
<sequence length="138" mass="15458">MYANCRGLDHIVRSPHIPNQYRPIFGVRGLQWRHRLPSSPGGCSDNVECRRCQFWDRVILFGRSMGPAVFIAIAQVMSTNQLSSSLADVVPGLTPTYIEEHGLGDIKNGVLIQRWGEVLGVVLACLLVEWRSVKQKQS</sequence>
<dbReference type="AlphaFoldDB" id="A0A9W9VBU6"/>
<dbReference type="RefSeq" id="XP_056580935.1">
    <property type="nucleotide sequence ID" value="XM_056724685.1"/>
</dbReference>
<protein>
    <submittedName>
        <fullName evidence="1">Major facilitator superfamily domain general substrate transporter</fullName>
    </submittedName>
</protein>
<evidence type="ECO:0000313" key="1">
    <source>
        <dbReference type="EMBL" id="KAJ5374949.1"/>
    </source>
</evidence>
<dbReference type="GeneID" id="81463868"/>
<dbReference type="EMBL" id="JAPZBT010000002">
    <property type="protein sequence ID" value="KAJ5374949.1"/>
    <property type="molecule type" value="Genomic_DNA"/>
</dbReference>
<accession>A0A9W9VBU6</accession>
<gene>
    <name evidence="1" type="ORF">N7517_006955</name>
</gene>
<comment type="caution">
    <text evidence="1">The sequence shown here is derived from an EMBL/GenBank/DDBJ whole genome shotgun (WGS) entry which is preliminary data.</text>
</comment>